<protein>
    <submittedName>
        <fullName evidence="1">Uncharacterized protein</fullName>
    </submittedName>
</protein>
<name>A0A2K9NXW6_BACTC</name>
<keyword evidence="2" id="KW-1185">Reference proteome</keyword>
<dbReference type="OrthoDB" id="5291809at2"/>
<organism evidence="1 2">
    <name type="scientific">Bacteriovorax stolpii</name>
    <name type="common">Bdellovibrio stolpii</name>
    <dbReference type="NCBI Taxonomy" id="960"/>
    <lineage>
        <taxon>Bacteria</taxon>
        <taxon>Pseudomonadati</taxon>
        <taxon>Bdellovibrionota</taxon>
        <taxon>Bacteriovoracia</taxon>
        <taxon>Bacteriovoracales</taxon>
        <taxon>Bacteriovoracaceae</taxon>
        <taxon>Bacteriovorax</taxon>
    </lineage>
</organism>
<evidence type="ECO:0000313" key="2">
    <source>
        <dbReference type="Proteomes" id="UP000235584"/>
    </source>
</evidence>
<proteinExistence type="predicted"/>
<dbReference type="PANTHER" id="PTHR30251:SF4">
    <property type="entry name" value="SLR1668 PROTEIN"/>
    <property type="match status" value="1"/>
</dbReference>
<dbReference type="Gene3D" id="2.60.40.10">
    <property type="entry name" value="Immunoglobulins"/>
    <property type="match status" value="1"/>
</dbReference>
<dbReference type="InterPro" id="IPR016147">
    <property type="entry name" value="Pili_assmbl_chaperone_N"/>
</dbReference>
<reference evidence="1 2" key="1">
    <citation type="submission" date="2018-01" db="EMBL/GenBank/DDBJ databases">
        <title>Complete genome sequence of Bacteriovorax stolpii DSM12778.</title>
        <authorList>
            <person name="Tang B."/>
            <person name="Chang J."/>
        </authorList>
    </citation>
    <scope>NUCLEOTIDE SEQUENCE [LARGE SCALE GENOMIC DNA]</scope>
    <source>
        <strain evidence="1 2">DSM 12778</strain>
    </source>
</reference>
<dbReference type="Pfam" id="PF00345">
    <property type="entry name" value="PapD_N"/>
    <property type="match status" value="1"/>
</dbReference>
<dbReference type="Proteomes" id="UP000235584">
    <property type="component" value="Chromosome"/>
</dbReference>
<dbReference type="GO" id="GO:0030288">
    <property type="term" value="C:outer membrane-bounded periplasmic space"/>
    <property type="evidence" value="ECO:0007669"/>
    <property type="project" value="InterPro"/>
</dbReference>
<dbReference type="SUPFAM" id="SSF49354">
    <property type="entry name" value="PapD-like"/>
    <property type="match status" value="1"/>
</dbReference>
<dbReference type="AlphaFoldDB" id="A0A2K9NXW6"/>
<dbReference type="GO" id="GO:0071555">
    <property type="term" value="P:cell wall organization"/>
    <property type="evidence" value="ECO:0007669"/>
    <property type="project" value="InterPro"/>
</dbReference>
<dbReference type="InterPro" id="IPR013783">
    <property type="entry name" value="Ig-like_fold"/>
</dbReference>
<sequence length="238" mass="26870">MKRNILFILTSLLISFNTYAFKFSPMSTSIGVKEKTNSTLFYLENDSDQPIAVTASVMKREMNAEGVETNKKIDNEITVYPSQLIIPPNEKRSVKVTWVGKTAPVKEEAYRLIAEQLPIELDKNKKQKASIKVLLRYVAALYVEPEGLSSDVSLKKMEVDEKKVSLTMNNAGKKHQVLSNLVIKFSGKKDITIEGEELKGMIGENVLAESERIFHFQKSGKFKDVQSTDKVKISFDKD</sequence>
<dbReference type="RefSeq" id="WP_102244895.1">
    <property type="nucleotide sequence ID" value="NZ_CP025704.1"/>
</dbReference>
<dbReference type="PANTHER" id="PTHR30251">
    <property type="entry name" value="PILUS ASSEMBLY CHAPERONE"/>
    <property type="match status" value="1"/>
</dbReference>
<dbReference type="InterPro" id="IPR008962">
    <property type="entry name" value="PapD-like_sf"/>
</dbReference>
<evidence type="ECO:0000313" key="1">
    <source>
        <dbReference type="EMBL" id="AUN99604.1"/>
    </source>
</evidence>
<gene>
    <name evidence="1" type="ORF">C0V70_16115</name>
</gene>
<dbReference type="KEGG" id="bsto:C0V70_16115"/>
<accession>A0A2K9NXW6</accession>
<dbReference type="InterPro" id="IPR050643">
    <property type="entry name" value="Periplasmic_pilus_chap"/>
</dbReference>
<dbReference type="EMBL" id="CP025704">
    <property type="protein sequence ID" value="AUN99604.1"/>
    <property type="molecule type" value="Genomic_DNA"/>
</dbReference>